<evidence type="ECO:0000256" key="2">
    <source>
        <dbReference type="ARBA" id="ARBA00023157"/>
    </source>
</evidence>
<dbReference type="InterPro" id="IPR002350">
    <property type="entry name" value="Kazal_dom"/>
</dbReference>
<dbReference type="GO" id="GO:0050840">
    <property type="term" value="F:extracellular matrix binding"/>
    <property type="evidence" value="ECO:0007669"/>
    <property type="project" value="TreeGrafter"/>
</dbReference>
<dbReference type="PROSITE" id="PS51465">
    <property type="entry name" value="KAZAL_2"/>
    <property type="match status" value="1"/>
</dbReference>
<proteinExistence type="predicted"/>
<evidence type="ECO:0000256" key="4">
    <source>
        <dbReference type="SAM" id="MobiDB-lite"/>
    </source>
</evidence>
<dbReference type="EMBL" id="CAIIXF020000008">
    <property type="protein sequence ID" value="CAH1790970.1"/>
    <property type="molecule type" value="Genomic_DNA"/>
</dbReference>
<dbReference type="SUPFAM" id="SSF100895">
    <property type="entry name" value="Kazal-type serine protease inhibitors"/>
    <property type="match status" value="1"/>
</dbReference>
<dbReference type="GO" id="GO:0005509">
    <property type="term" value="F:calcium ion binding"/>
    <property type="evidence" value="ECO:0007669"/>
    <property type="project" value="TreeGrafter"/>
</dbReference>
<dbReference type="Gene3D" id="3.30.60.30">
    <property type="match status" value="1"/>
</dbReference>
<protein>
    <submittedName>
        <fullName evidence="5">Uncharacterized protein</fullName>
    </submittedName>
</protein>
<keyword evidence="2" id="KW-1015">Disulfide bond</keyword>
<dbReference type="GO" id="GO:0005518">
    <property type="term" value="F:collagen binding"/>
    <property type="evidence" value="ECO:0007669"/>
    <property type="project" value="TreeGrafter"/>
</dbReference>
<dbReference type="OrthoDB" id="192611at2759"/>
<sequence length="329" mass="37421">MYVVSRIREWMEGRALSGVNPNISSTPWPSTTSQQPSGLQEKWPAQQTGVLQVDVLDSTSMQISIQQHTVMMLLLVSILHQGAIAKHKRKCGVCDKKQCTLYSGGPDNCPGELIWDKCRCCKKCRIVKDKMTSEQIQQEQDMMLRPDILENPPSIHNHPVMHKANDTVKQTKCQSIKCGSGKVCMLNIQGLPVCRCLPVISCSKRRKEVCGHDGKTYRTRCHLKIAECNLSKKIKVAYKGGCMEPQSHAARQMGEHPPSGSRTTHTRPIYARPDRLKQNNNKKKMKLKRKKAKIESRLEKMRNRNKNGKGMKNRKKKRFIWNGIIVNIP</sequence>
<comment type="caution">
    <text evidence="5">The sequence shown here is derived from an EMBL/GenBank/DDBJ whole genome shotgun (WGS) entry which is preliminary data.</text>
</comment>
<evidence type="ECO:0000256" key="1">
    <source>
        <dbReference type="ARBA" id="ARBA00022729"/>
    </source>
</evidence>
<accession>A0A8J1U2U4</accession>
<dbReference type="PANTHER" id="PTHR13866">
    <property type="entry name" value="SPARC OSTEONECTIN"/>
    <property type="match status" value="1"/>
</dbReference>
<feature type="region of interest" description="Disordered" evidence="4">
    <location>
        <begin position="21"/>
        <end position="41"/>
    </location>
</feature>
<dbReference type="InterPro" id="IPR036058">
    <property type="entry name" value="Kazal_dom_sf"/>
</dbReference>
<dbReference type="Proteomes" id="UP000749559">
    <property type="component" value="Unassembled WGS sequence"/>
</dbReference>
<feature type="compositionally biased region" description="Basic residues" evidence="4">
    <location>
        <begin position="280"/>
        <end position="292"/>
    </location>
</feature>
<keyword evidence="1" id="KW-0732">Signal</keyword>
<feature type="region of interest" description="Disordered" evidence="4">
    <location>
        <begin position="250"/>
        <end position="293"/>
    </location>
</feature>
<keyword evidence="3" id="KW-0325">Glycoprotein</keyword>
<evidence type="ECO:0000313" key="6">
    <source>
        <dbReference type="Proteomes" id="UP000749559"/>
    </source>
</evidence>
<dbReference type="AlphaFoldDB" id="A0A8J1U2U4"/>
<gene>
    <name evidence="5" type="ORF">OFUS_LOCUS16120</name>
</gene>
<evidence type="ECO:0000256" key="3">
    <source>
        <dbReference type="ARBA" id="ARBA00023180"/>
    </source>
</evidence>
<dbReference type="PANTHER" id="PTHR13866:SF14">
    <property type="entry name" value="BM-40"/>
    <property type="match status" value="1"/>
</dbReference>
<dbReference type="Pfam" id="PF07648">
    <property type="entry name" value="Kazal_2"/>
    <property type="match status" value="1"/>
</dbReference>
<dbReference type="CDD" id="cd00104">
    <property type="entry name" value="KAZAL_FS"/>
    <property type="match status" value="1"/>
</dbReference>
<feature type="compositionally biased region" description="Low complexity" evidence="4">
    <location>
        <begin position="24"/>
        <end position="37"/>
    </location>
</feature>
<dbReference type="SMART" id="SM00280">
    <property type="entry name" value="KAZAL"/>
    <property type="match status" value="1"/>
</dbReference>
<keyword evidence="6" id="KW-1185">Reference proteome</keyword>
<organism evidence="5 6">
    <name type="scientific">Owenia fusiformis</name>
    <name type="common">Polychaete worm</name>
    <dbReference type="NCBI Taxonomy" id="6347"/>
    <lineage>
        <taxon>Eukaryota</taxon>
        <taxon>Metazoa</taxon>
        <taxon>Spiralia</taxon>
        <taxon>Lophotrochozoa</taxon>
        <taxon>Annelida</taxon>
        <taxon>Polychaeta</taxon>
        <taxon>Sedentaria</taxon>
        <taxon>Canalipalpata</taxon>
        <taxon>Sabellida</taxon>
        <taxon>Oweniida</taxon>
        <taxon>Oweniidae</taxon>
        <taxon>Owenia</taxon>
    </lineage>
</organism>
<reference evidence="5" key="1">
    <citation type="submission" date="2022-03" db="EMBL/GenBank/DDBJ databases">
        <authorList>
            <person name="Martin C."/>
        </authorList>
    </citation>
    <scope>NUCLEOTIDE SEQUENCE</scope>
</reference>
<evidence type="ECO:0000313" key="5">
    <source>
        <dbReference type="EMBL" id="CAH1790970.1"/>
    </source>
</evidence>
<name>A0A8J1U2U4_OWEFU</name>
<dbReference type="GO" id="GO:0005615">
    <property type="term" value="C:extracellular space"/>
    <property type="evidence" value="ECO:0007669"/>
    <property type="project" value="TreeGrafter"/>
</dbReference>